<keyword evidence="3" id="KW-0732">Signal</keyword>
<accession>M2NAN7</accession>
<keyword evidence="6" id="KW-1185">Reference proteome</keyword>
<dbReference type="InterPro" id="IPR019819">
    <property type="entry name" value="Carboxylesterase_B_CS"/>
</dbReference>
<dbReference type="PANTHER" id="PTHR43918">
    <property type="entry name" value="ACETYLCHOLINESTERASE"/>
    <property type="match status" value="1"/>
</dbReference>
<dbReference type="Pfam" id="PF00135">
    <property type="entry name" value="COesterase"/>
    <property type="match status" value="1"/>
</dbReference>
<protein>
    <recommendedName>
        <fullName evidence="3">Carboxylic ester hydrolase</fullName>
        <ecNumber evidence="3">3.1.1.-</ecNumber>
    </recommendedName>
</protein>
<feature type="chain" id="PRO_5005140086" description="Carboxylic ester hydrolase" evidence="3">
    <location>
        <begin position="20"/>
        <end position="624"/>
    </location>
</feature>
<dbReference type="eggNOG" id="KOG4389">
    <property type="taxonomic scope" value="Eukaryota"/>
</dbReference>
<feature type="domain" description="Carboxylesterase type B" evidence="4">
    <location>
        <begin position="83"/>
        <end position="588"/>
    </location>
</feature>
<dbReference type="ESTHER" id="bauco-m2nan7">
    <property type="family name" value="Fungal_carboxylesterase_lipase"/>
</dbReference>
<dbReference type="InterPro" id="IPR050654">
    <property type="entry name" value="AChE-related_enzymes"/>
</dbReference>
<reference evidence="5 6" key="1">
    <citation type="journal article" date="2012" name="PLoS Pathog.">
        <title>Diverse lifestyles and strategies of plant pathogenesis encoded in the genomes of eighteen Dothideomycetes fungi.</title>
        <authorList>
            <person name="Ohm R.A."/>
            <person name="Feau N."/>
            <person name="Henrissat B."/>
            <person name="Schoch C.L."/>
            <person name="Horwitz B.A."/>
            <person name="Barry K.W."/>
            <person name="Condon B.J."/>
            <person name="Copeland A.C."/>
            <person name="Dhillon B."/>
            <person name="Glaser F."/>
            <person name="Hesse C.N."/>
            <person name="Kosti I."/>
            <person name="LaButti K."/>
            <person name="Lindquist E.A."/>
            <person name="Lucas S."/>
            <person name="Salamov A.A."/>
            <person name="Bradshaw R.E."/>
            <person name="Ciuffetti L."/>
            <person name="Hamelin R.C."/>
            <person name="Kema G.H.J."/>
            <person name="Lawrence C."/>
            <person name="Scott J.A."/>
            <person name="Spatafora J.W."/>
            <person name="Turgeon B.G."/>
            <person name="de Wit P.J.G.M."/>
            <person name="Zhong S."/>
            <person name="Goodwin S.B."/>
            <person name="Grigoriev I.V."/>
        </authorList>
    </citation>
    <scope>NUCLEOTIDE SEQUENCE [LARGE SCALE GENOMIC DNA]</scope>
    <source>
        <strain evidence="5 6">UAMH 10762</strain>
    </source>
</reference>
<dbReference type="OrthoDB" id="408631at2759"/>
<feature type="signal peptide" evidence="3">
    <location>
        <begin position="1"/>
        <end position="19"/>
    </location>
</feature>
<dbReference type="PANTHER" id="PTHR43918:SF4">
    <property type="entry name" value="CARBOXYLIC ESTER HYDROLASE"/>
    <property type="match status" value="1"/>
</dbReference>
<dbReference type="HOGENOM" id="CLU_006586_10_6_1"/>
<dbReference type="InterPro" id="IPR019826">
    <property type="entry name" value="Carboxylesterase_B_AS"/>
</dbReference>
<dbReference type="RefSeq" id="XP_007672478.1">
    <property type="nucleotide sequence ID" value="XM_007674288.1"/>
</dbReference>
<sequence>MQALFVLAALLSALAYASPQAPPHYPPHWNPWPADTWPSWAPSPSSPSPSTASTLPTASKASTVSSASAAPASSSTSTAGGAPAVTLKNGTVSGLHSSTYNQDFFLGVPFAQPPVGELRFTVPQSLNTTLSSIYQATQYAPECVGYGGDDIGYPTSEDCLYLNVIRPSGYSGQALPVGVWIHGGGLYMGGTIDQRYNLSFIVQNSVAIGKPIIGVSIGYRLSAWGFLASKEVRGSGNTNLGLRDQRLALHWLQENIGAFGGDPTKVTIWGESAGALSVGFQLTAYNGRDDKLFRAGIMESGNPVNYNSFLDVDTYQPLYNAMVNATGCSAAVDTLDCLRQVPFATLNGFLNTTQYANAFSRPIVDGDFVARFQSIQLKEGAFVKVPIIDGANTDEGTAFGQTGINNTADFITRATSNTSQAYLPAALGPTIANLYPNECDYWDPPPSELSCDFTYPASYGAQYRRSAAYFGDVVMVANRRGACQAWTRNGVPAYCYRFNTRPAGLPVTAGVTHFQEVAFVFDNINGYGYNAAHGTINPFTNVSSLYIDLAKLMSNSWASFIYDQNPNNYTGRPAQTPAWPVYDNSNPQDIVWDGNVTSLAYPEPDTFRQAGIQWIIDNAIAYNR</sequence>
<evidence type="ECO:0000256" key="3">
    <source>
        <dbReference type="RuleBase" id="RU361235"/>
    </source>
</evidence>
<proteinExistence type="inferred from homology"/>
<dbReference type="GeneID" id="19117397"/>
<dbReference type="PROSITE" id="PS00122">
    <property type="entry name" value="CARBOXYLESTERASE_B_1"/>
    <property type="match status" value="1"/>
</dbReference>
<dbReference type="AlphaFoldDB" id="M2NAN7"/>
<evidence type="ECO:0000256" key="2">
    <source>
        <dbReference type="ARBA" id="ARBA00022801"/>
    </source>
</evidence>
<dbReference type="InterPro" id="IPR002018">
    <property type="entry name" value="CarbesteraseB"/>
</dbReference>
<comment type="similarity">
    <text evidence="1 3">Belongs to the type-B carboxylesterase/lipase family.</text>
</comment>
<evidence type="ECO:0000313" key="5">
    <source>
        <dbReference type="EMBL" id="EMD01294.1"/>
    </source>
</evidence>
<dbReference type="Gene3D" id="3.40.50.1820">
    <property type="entry name" value="alpha/beta hydrolase"/>
    <property type="match status" value="1"/>
</dbReference>
<name>M2NAN7_BAUPA</name>
<dbReference type="EMBL" id="KB445550">
    <property type="protein sequence ID" value="EMD01294.1"/>
    <property type="molecule type" value="Genomic_DNA"/>
</dbReference>
<dbReference type="SUPFAM" id="SSF53474">
    <property type="entry name" value="alpha/beta-Hydrolases"/>
    <property type="match status" value="1"/>
</dbReference>
<organism evidence="5 6">
    <name type="scientific">Baudoinia panamericana (strain UAMH 10762)</name>
    <name type="common">Angels' share fungus</name>
    <name type="synonym">Baudoinia compniacensis (strain UAMH 10762)</name>
    <dbReference type="NCBI Taxonomy" id="717646"/>
    <lineage>
        <taxon>Eukaryota</taxon>
        <taxon>Fungi</taxon>
        <taxon>Dikarya</taxon>
        <taxon>Ascomycota</taxon>
        <taxon>Pezizomycotina</taxon>
        <taxon>Dothideomycetes</taxon>
        <taxon>Dothideomycetidae</taxon>
        <taxon>Mycosphaerellales</taxon>
        <taxon>Teratosphaeriaceae</taxon>
        <taxon>Baudoinia</taxon>
    </lineage>
</organism>
<dbReference type="InterPro" id="IPR029058">
    <property type="entry name" value="AB_hydrolase_fold"/>
</dbReference>
<keyword evidence="2 3" id="KW-0378">Hydrolase</keyword>
<dbReference type="GO" id="GO:0052689">
    <property type="term" value="F:carboxylic ester hydrolase activity"/>
    <property type="evidence" value="ECO:0007669"/>
    <property type="project" value="TreeGrafter"/>
</dbReference>
<gene>
    <name evidence="5" type="ORF">BAUCODRAFT_82446</name>
</gene>
<dbReference type="PROSITE" id="PS00941">
    <property type="entry name" value="CARBOXYLESTERASE_B_2"/>
    <property type="match status" value="1"/>
</dbReference>
<dbReference type="OMA" id="ETWAANG"/>
<evidence type="ECO:0000313" key="6">
    <source>
        <dbReference type="Proteomes" id="UP000011761"/>
    </source>
</evidence>
<dbReference type="KEGG" id="bcom:BAUCODRAFT_82446"/>
<dbReference type="EC" id="3.1.1.-" evidence="3"/>
<evidence type="ECO:0000259" key="4">
    <source>
        <dbReference type="Pfam" id="PF00135"/>
    </source>
</evidence>
<evidence type="ECO:0000256" key="1">
    <source>
        <dbReference type="ARBA" id="ARBA00005964"/>
    </source>
</evidence>
<dbReference type="Proteomes" id="UP000011761">
    <property type="component" value="Unassembled WGS sequence"/>
</dbReference>